<comment type="similarity">
    <text evidence="5">Belongs to the FliW family.</text>
</comment>
<dbReference type="Proteomes" id="UP000516046">
    <property type="component" value="Chromosome"/>
</dbReference>
<accession>A0A7G9WEA7</accession>
<dbReference type="InterPro" id="IPR003775">
    <property type="entry name" value="Flagellar_assembly_factor_FliW"/>
</dbReference>
<keyword evidence="7" id="KW-1185">Reference proteome</keyword>
<dbReference type="SUPFAM" id="SSF141457">
    <property type="entry name" value="BH3618-like"/>
    <property type="match status" value="1"/>
</dbReference>
<dbReference type="Gene3D" id="2.30.290.10">
    <property type="entry name" value="BH3618-like"/>
    <property type="match status" value="1"/>
</dbReference>
<keyword evidence="3 5" id="KW-0810">Translation regulation</keyword>
<dbReference type="GO" id="GO:0006417">
    <property type="term" value="P:regulation of translation"/>
    <property type="evidence" value="ECO:0007669"/>
    <property type="project" value="UniProtKB-KW"/>
</dbReference>
<dbReference type="PANTHER" id="PTHR39190">
    <property type="entry name" value="FLAGELLAR ASSEMBLY FACTOR FLIW"/>
    <property type="match status" value="1"/>
</dbReference>
<dbReference type="KEGG" id="caml:H6X83_08590"/>
<evidence type="ECO:0000256" key="1">
    <source>
        <dbReference type="ARBA" id="ARBA00022490"/>
    </source>
</evidence>
<comment type="function">
    <text evidence="5">Acts as an anti-CsrA protein, binds CsrA and prevents it from repressing translation of its target genes, one of which is flagellin. Binds to flagellin and participates in the assembly of the flagellum.</text>
</comment>
<name>A0A7G9WEA7_9FIRM</name>
<evidence type="ECO:0000256" key="4">
    <source>
        <dbReference type="ARBA" id="ARBA00023186"/>
    </source>
</evidence>
<protein>
    <recommendedName>
        <fullName evidence="5">Flagellar assembly factor FliW</fullName>
    </recommendedName>
</protein>
<evidence type="ECO:0000313" key="7">
    <source>
        <dbReference type="Proteomes" id="UP000516046"/>
    </source>
</evidence>
<dbReference type="GO" id="GO:0005737">
    <property type="term" value="C:cytoplasm"/>
    <property type="evidence" value="ECO:0007669"/>
    <property type="project" value="UniProtKB-SubCell"/>
</dbReference>
<gene>
    <name evidence="5" type="primary">fliW</name>
    <name evidence="6" type="ORF">H6X83_08590</name>
</gene>
<keyword evidence="2 5" id="KW-1005">Bacterial flagellum biogenesis</keyword>
<dbReference type="Pfam" id="PF02623">
    <property type="entry name" value="FliW"/>
    <property type="match status" value="1"/>
</dbReference>
<sequence length="146" mass="16474">METLTRDFGTVTYQRKDVIEFVEPIYGFNEYKKFILLCDQEIGPQFAWLQSLEEPELCFILTNPDIVDPTYKENIPESACKVTGSNVCECWSMTAIPENFADATINLKSPILISQSSHKAAQVILDADYPVRCPIKKQAKEGTGKC</sequence>
<keyword evidence="1 5" id="KW-0963">Cytoplasm</keyword>
<proteinExistence type="inferred from homology"/>
<organism evidence="6 7">
    <name type="scientific">Caproicibacterium amylolyticum</name>
    <dbReference type="NCBI Taxonomy" id="2766537"/>
    <lineage>
        <taxon>Bacteria</taxon>
        <taxon>Bacillati</taxon>
        <taxon>Bacillota</taxon>
        <taxon>Clostridia</taxon>
        <taxon>Eubacteriales</taxon>
        <taxon>Oscillospiraceae</taxon>
        <taxon>Caproicibacterium</taxon>
    </lineage>
</organism>
<evidence type="ECO:0000256" key="5">
    <source>
        <dbReference type="HAMAP-Rule" id="MF_01185"/>
    </source>
</evidence>
<dbReference type="HAMAP" id="MF_01185">
    <property type="entry name" value="FliW"/>
    <property type="match status" value="1"/>
</dbReference>
<dbReference type="PANTHER" id="PTHR39190:SF1">
    <property type="entry name" value="FLAGELLAR ASSEMBLY FACTOR FLIW"/>
    <property type="match status" value="1"/>
</dbReference>
<dbReference type="InterPro" id="IPR024046">
    <property type="entry name" value="Flagellar_assmbl_FliW_dom_sf"/>
</dbReference>
<comment type="subunit">
    <text evidence="5">Interacts with translational regulator CsrA and flagellin(s).</text>
</comment>
<keyword evidence="6" id="KW-0282">Flagellum</keyword>
<keyword evidence="6" id="KW-0966">Cell projection</keyword>
<evidence type="ECO:0000256" key="3">
    <source>
        <dbReference type="ARBA" id="ARBA00022845"/>
    </source>
</evidence>
<keyword evidence="6" id="KW-0969">Cilium</keyword>
<evidence type="ECO:0000313" key="6">
    <source>
        <dbReference type="EMBL" id="QNO17019.1"/>
    </source>
</evidence>
<comment type="subcellular location">
    <subcellularLocation>
        <location evidence="5">Cytoplasm</location>
    </subcellularLocation>
</comment>
<evidence type="ECO:0000256" key="2">
    <source>
        <dbReference type="ARBA" id="ARBA00022795"/>
    </source>
</evidence>
<dbReference type="EMBL" id="CP060696">
    <property type="protein sequence ID" value="QNO17019.1"/>
    <property type="molecule type" value="Genomic_DNA"/>
</dbReference>
<dbReference type="GO" id="GO:0044780">
    <property type="term" value="P:bacterial-type flagellum assembly"/>
    <property type="evidence" value="ECO:0007669"/>
    <property type="project" value="UniProtKB-UniRule"/>
</dbReference>
<reference evidence="6 7" key="1">
    <citation type="submission" date="2020-08" db="EMBL/GenBank/DDBJ databases">
        <authorList>
            <person name="Ren C."/>
            <person name="Gu Y."/>
            <person name="Xu Y."/>
        </authorList>
    </citation>
    <scope>NUCLEOTIDE SEQUENCE [LARGE SCALE GENOMIC DNA]</scope>
    <source>
        <strain evidence="6 7">LBM18003</strain>
    </source>
</reference>
<dbReference type="RefSeq" id="WP_212506086.1">
    <property type="nucleotide sequence ID" value="NZ_CP060696.1"/>
</dbReference>
<dbReference type="AlphaFoldDB" id="A0A7G9WEA7"/>
<keyword evidence="4 5" id="KW-0143">Chaperone</keyword>